<dbReference type="InterPro" id="IPR011990">
    <property type="entry name" value="TPR-like_helical_dom_sf"/>
</dbReference>
<evidence type="ECO:0000313" key="2">
    <source>
        <dbReference type="Proteomes" id="UP001177769"/>
    </source>
</evidence>
<name>A0AA95NGW6_9BURK</name>
<gene>
    <name evidence="1" type="ORF">PFX98_17180</name>
</gene>
<proteinExistence type="predicted"/>
<reference evidence="1" key="1">
    <citation type="submission" date="2023-01" db="EMBL/GenBank/DDBJ databases">
        <title>Whole genome sequence of Paucibacter sp. S2-9 isolated from pond sediment.</title>
        <authorList>
            <person name="Jung J.Y."/>
        </authorList>
    </citation>
    <scope>NUCLEOTIDE SEQUENCE</scope>
    <source>
        <strain evidence="1">S2-9</strain>
    </source>
</reference>
<dbReference type="Pfam" id="PF06041">
    <property type="entry name" value="DUF924"/>
    <property type="match status" value="1"/>
</dbReference>
<sequence length="179" mass="20416">MTAQDILHFWFEETAPKAWWAVDPLFDALIRQRFGDVLRRAAQGECEAWRSQPKGRLAEIVVLDQFSRNAYRGSPQAFAQDGMALVLAQEAVARGELAGLEAVERGFLLLPFMHSESRLVHERAEQLYRAHALPDNLQFELRHKAIIDRFGRYPHRNAILGRASSAEELEFLQQPGSSF</sequence>
<dbReference type="Gene3D" id="1.25.40.10">
    <property type="entry name" value="Tetratricopeptide repeat domain"/>
    <property type="match status" value="1"/>
</dbReference>
<evidence type="ECO:0000313" key="1">
    <source>
        <dbReference type="EMBL" id="WIT10636.1"/>
    </source>
</evidence>
<protein>
    <submittedName>
        <fullName evidence="1">DUF924 domain-containing protein</fullName>
    </submittedName>
</protein>
<dbReference type="InterPro" id="IPR010323">
    <property type="entry name" value="DUF924"/>
</dbReference>
<accession>A0AA95NGW6</accession>
<dbReference type="KEGG" id="pais:PFX98_17180"/>
<dbReference type="SUPFAM" id="SSF48452">
    <property type="entry name" value="TPR-like"/>
    <property type="match status" value="1"/>
</dbReference>
<dbReference type="EMBL" id="CP116346">
    <property type="protein sequence ID" value="WIT10636.1"/>
    <property type="molecule type" value="Genomic_DNA"/>
</dbReference>
<dbReference type="Gene3D" id="1.20.58.320">
    <property type="entry name" value="TPR-like"/>
    <property type="match status" value="1"/>
</dbReference>
<dbReference type="AlphaFoldDB" id="A0AA95NGW6"/>
<dbReference type="RefSeq" id="WP_285231709.1">
    <property type="nucleotide sequence ID" value="NZ_CP116346.1"/>
</dbReference>
<keyword evidence="2" id="KW-1185">Reference proteome</keyword>
<dbReference type="Proteomes" id="UP001177769">
    <property type="component" value="Chromosome"/>
</dbReference>
<organism evidence="1 2">
    <name type="scientific">Paucibacter sediminis</name>
    <dbReference type="NCBI Taxonomy" id="3019553"/>
    <lineage>
        <taxon>Bacteria</taxon>
        <taxon>Pseudomonadati</taxon>
        <taxon>Pseudomonadota</taxon>
        <taxon>Betaproteobacteria</taxon>
        <taxon>Burkholderiales</taxon>
        <taxon>Sphaerotilaceae</taxon>
        <taxon>Roseateles</taxon>
    </lineage>
</organism>